<evidence type="ECO:0000256" key="5">
    <source>
        <dbReference type="ARBA" id="ARBA00022825"/>
    </source>
</evidence>
<evidence type="ECO:0000256" key="6">
    <source>
        <dbReference type="ARBA" id="ARBA00023157"/>
    </source>
</evidence>
<dbReference type="GO" id="GO:0006508">
    <property type="term" value="P:proteolysis"/>
    <property type="evidence" value="ECO:0007669"/>
    <property type="project" value="UniProtKB-KW"/>
</dbReference>
<dbReference type="PANTHER" id="PTHR24264">
    <property type="entry name" value="TRYPSIN-RELATED"/>
    <property type="match status" value="1"/>
</dbReference>
<dbReference type="SMART" id="SM00020">
    <property type="entry name" value="Tryp_SPc"/>
    <property type="match status" value="1"/>
</dbReference>
<evidence type="ECO:0000256" key="4">
    <source>
        <dbReference type="ARBA" id="ARBA00022801"/>
    </source>
</evidence>
<organism evidence="9">
    <name type="scientific">Oikopleura dioica</name>
    <name type="common">Tunicate</name>
    <dbReference type="NCBI Taxonomy" id="34765"/>
    <lineage>
        <taxon>Eukaryota</taxon>
        <taxon>Metazoa</taxon>
        <taxon>Chordata</taxon>
        <taxon>Tunicata</taxon>
        <taxon>Appendicularia</taxon>
        <taxon>Copelata</taxon>
        <taxon>Oikopleuridae</taxon>
        <taxon>Oikopleura</taxon>
    </lineage>
</organism>
<dbReference type="PRINTS" id="PR00722">
    <property type="entry name" value="CHYMOTRYPSIN"/>
</dbReference>
<dbReference type="PROSITE" id="PS50240">
    <property type="entry name" value="TRYPSIN_DOM"/>
    <property type="match status" value="1"/>
</dbReference>
<dbReference type="AlphaFoldDB" id="E4YAN6"/>
<evidence type="ECO:0000313" key="9">
    <source>
        <dbReference type="EMBL" id="CBY32623.1"/>
    </source>
</evidence>
<keyword evidence="2" id="KW-0964">Secreted</keyword>
<keyword evidence="4" id="KW-0378">Hydrolase</keyword>
<name>E4YAN6_OIKDI</name>
<dbReference type="InterPro" id="IPR033116">
    <property type="entry name" value="TRYPSIN_SER"/>
</dbReference>
<proteinExistence type="inferred from homology"/>
<sequence length="383" mass="42677">MEPFRCNGATCLLVCKDGFVPIGRKRVACRNRDGKLNWTKTTGKCVTCDPLIPQPKDVAVKTDCRTGRGKRICSLSCADRFKHNNRLTTKLTCTCPRGNCQWKEKRRSAPWEDFTCRTPQTAAPATSENEFKTGPERLTSCGGSILNDNWIITVAHCCECARVSATSAGEFEIETERTSDLHIHPLYRTRNYKEWDACLVKFPSIKAAAPQTCENCFSSACLPEKAPSHGEFCWVAGWGYKNEGFNLADSLQEVGVNLYNSDYCTKKSVYGSKLNIESELCAGTIDEDGDGLIDGGKDACQGDSGGPLVCNDGGKATLYGVVSWGEENTVIVHSLKNKERQAQSTWQSKRDKIHTKILFISKDDFHHELFFLIKWILMKHVDC</sequence>
<dbReference type="InterPro" id="IPR050127">
    <property type="entry name" value="Serine_Proteases_S1"/>
</dbReference>
<reference evidence="9" key="1">
    <citation type="journal article" date="2010" name="Science">
        <title>Plasticity of animal genome architecture unmasked by rapid evolution of a pelagic tunicate.</title>
        <authorList>
            <person name="Denoeud F."/>
            <person name="Henriet S."/>
            <person name="Mungpakdee S."/>
            <person name="Aury J.M."/>
            <person name="Da Silva C."/>
            <person name="Brinkmann H."/>
            <person name="Mikhaleva J."/>
            <person name="Olsen L.C."/>
            <person name="Jubin C."/>
            <person name="Canestro C."/>
            <person name="Bouquet J.M."/>
            <person name="Danks G."/>
            <person name="Poulain J."/>
            <person name="Campsteijn C."/>
            <person name="Adamski M."/>
            <person name="Cross I."/>
            <person name="Yadetie F."/>
            <person name="Muffato M."/>
            <person name="Louis A."/>
            <person name="Butcher S."/>
            <person name="Tsagkogeorga G."/>
            <person name="Konrad A."/>
            <person name="Singh S."/>
            <person name="Jensen M.F."/>
            <person name="Cong E.H."/>
            <person name="Eikeseth-Otteraa H."/>
            <person name="Noel B."/>
            <person name="Anthouard V."/>
            <person name="Porcel B.M."/>
            <person name="Kachouri-Lafond R."/>
            <person name="Nishino A."/>
            <person name="Ugolini M."/>
            <person name="Chourrout P."/>
            <person name="Nishida H."/>
            <person name="Aasland R."/>
            <person name="Huzurbazar S."/>
            <person name="Westhof E."/>
            <person name="Delsuc F."/>
            <person name="Lehrach H."/>
            <person name="Reinhardt R."/>
            <person name="Weissenbach J."/>
            <person name="Roy S.W."/>
            <person name="Artiguenave F."/>
            <person name="Postlethwait J.H."/>
            <person name="Manak J.R."/>
            <person name="Thompson E.M."/>
            <person name="Jaillon O."/>
            <person name="Du Pasquier L."/>
            <person name="Boudinot P."/>
            <person name="Liberles D.A."/>
            <person name="Volff J.N."/>
            <person name="Philippe H."/>
            <person name="Lenhard B."/>
            <person name="Roest Crollius H."/>
            <person name="Wincker P."/>
            <person name="Chourrout D."/>
        </authorList>
    </citation>
    <scope>NUCLEOTIDE SEQUENCE [LARGE SCALE GENOMIC DNA]</scope>
</reference>
<dbReference type="GO" id="GO:0004252">
    <property type="term" value="F:serine-type endopeptidase activity"/>
    <property type="evidence" value="ECO:0007669"/>
    <property type="project" value="InterPro"/>
</dbReference>
<comment type="similarity">
    <text evidence="7">Belongs to the peptidase S1 family. CLIP subfamily.</text>
</comment>
<evidence type="ECO:0000256" key="3">
    <source>
        <dbReference type="ARBA" id="ARBA00022670"/>
    </source>
</evidence>
<comment type="subcellular location">
    <subcellularLocation>
        <location evidence="1">Secreted</location>
    </subcellularLocation>
</comment>
<dbReference type="SUPFAM" id="SSF50494">
    <property type="entry name" value="Trypsin-like serine proteases"/>
    <property type="match status" value="1"/>
</dbReference>
<protein>
    <recommendedName>
        <fullName evidence="8">Peptidase S1 domain-containing protein</fullName>
    </recommendedName>
</protein>
<evidence type="ECO:0000256" key="2">
    <source>
        <dbReference type="ARBA" id="ARBA00022525"/>
    </source>
</evidence>
<dbReference type="Gene3D" id="2.40.10.10">
    <property type="entry name" value="Trypsin-like serine proteases"/>
    <property type="match status" value="3"/>
</dbReference>
<dbReference type="InterPro" id="IPR001254">
    <property type="entry name" value="Trypsin_dom"/>
</dbReference>
<dbReference type="InterPro" id="IPR009003">
    <property type="entry name" value="Peptidase_S1_PA"/>
</dbReference>
<evidence type="ECO:0000256" key="7">
    <source>
        <dbReference type="ARBA" id="ARBA00024195"/>
    </source>
</evidence>
<keyword evidence="3" id="KW-0645">Protease</keyword>
<dbReference type="Proteomes" id="UP000011014">
    <property type="component" value="Unassembled WGS sequence"/>
</dbReference>
<evidence type="ECO:0000259" key="8">
    <source>
        <dbReference type="PROSITE" id="PS50240"/>
    </source>
</evidence>
<gene>
    <name evidence="9" type="ORF">GSOID_T00031963001</name>
</gene>
<evidence type="ECO:0000256" key="1">
    <source>
        <dbReference type="ARBA" id="ARBA00004613"/>
    </source>
</evidence>
<feature type="domain" description="Peptidase S1" evidence="8">
    <location>
        <begin position="98"/>
        <end position="376"/>
    </location>
</feature>
<dbReference type="FunFam" id="2.40.10.10:FF:000002">
    <property type="entry name" value="Transmembrane protease serine"/>
    <property type="match status" value="1"/>
</dbReference>
<dbReference type="CDD" id="cd00190">
    <property type="entry name" value="Tryp_SPc"/>
    <property type="match status" value="1"/>
</dbReference>
<keyword evidence="5" id="KW-0720">Serine protease</keyword>
<dbReference type="InterPro" id="IPR001314">
    <property type="entry name" value="Peptidase_S1A"/>
</dbReference>
<dbReference type="PROSITE" id="PS00135">
    <property type="entry name" value="TRYPSIN_SER"/>
    <property type="match status" value="1"/>
</dbReference>
<dbReference type="PANTHER" id="PTHR24264:SF65">
    <property type="entry name" value="SRCR DOMAIN-CONTAINING PROTEIN"/>
    <property type="match status" value="1"/>
</dbReference>
<dbReference type="InterPro" id="IPR043504">
    <property type="entry name" value="Peptidase_S1_PA_chymotrypsin"/>
</dbReference>
<keyword evidence="6" id="KW-1015">Disulfide bond</keyword>
<dbReference type="GO" id="GO:0005615">
    <property type="term" value="C:extracellular space"/>
    <property type="evidence" value="ECO:0007669"/>
    <property type="project" value="TreeGrafter"/>
</dbReference>
<dbReference type="EMBL" id="FN654362">
    <property type="protein sequence ID" value="CBY32623.1"/>
    <property type="molecule type" value="Genomic_DNA"/>
</dbReference>
<dbReference type="Pfam" id="PF00089">
    <property type="entry name" value="Trypsin"/>
    <property type="match status" value="1"/>
</dbReference>
<accession>E4YAN6</accession>